<dbReference type="InterPro" id="IPR046346">
    <property type="entry name" value="Aminoacid_DH-like_N_sf"/>
</dbReference>
<dbReference type="Pfam" id="PF01487">
    <property type="entry name" value="DHquinase_I"/>
    <property type="match status" value="1"/>
</dbReference>
<dbReference type="GO" id="GO:0003855">
    <property type="term" value="F:3-dehydroquinate dehydratase activity"/>
    <property type="evidence" value="ECO:0007669"/>
    <property type="project" value="InterPro"/>
</dbReference>
<dbReference type="InterPro" id="IPR006264">
    <property type="entry name" value="EPSP_synthase"/>
</dbReference>
<dbReference type="InterPro" id="IPR001986">
    <property type="entry name" value="Enolpyruvate_Tfrase_dom"/>
</dbReference>
<evidence type="ECO:0000256" key="18">
    <source>
        <dbReference type="ARBA" id="ARBA00023239"/>
    </source>
</evidence>
<evidence type="ECO:0000256" key="21">
    <source>
        <dbReference type="ARBA" id="ARBA00048567"/>
    </source>
</evidence>
<keyword evidence="8" id="KW-0028">Amino-acid biosynthesis</keyword>
<evidence type="ECO:0000256" key="1">
    <source>
        <dbReference type="ARBA" id="ARBA00001947"/>
    </source>
</evidence>
<evidence type="ECO:0000256" key="7">
    <source>
        <dbReference type="ARBA" id="ARBA00022490"/>
    </source>
</evidence>
<keyword evidence="19" id="KW-0511">Multifunctional enzyme</keyword>
<evidence type="ECO:0000256" key="14">
    <source>
        <dbReference type="ARBA" id="ARBA00022840"/>
    </source>
</evidence>
<feature type="domain" description="Quinate/shikimate 5-dehydrogenase/glutamyl-tRNA reductase" evidence="23">
    <location>
        <begin position="1476"/>
        <end position="1551"/>
    </location>
</feature>
<dbReference type="CDD" id="cd00464">
    <property type="entry name" value="SK"/>
    <property type="match status" value="1"/>
</dbReference>
<dbReference type="HAMAP" id="MF_03143">
    <property type="entry name" value="Pentafunct_AroM"/>
    <property type="match status" value="1"/>
</dbReference>
<feature type="non-terminal residue" evidence="28">
    <location>
        <position position="1"/>
    </location>
</feature>
<keyword evidence="14" id="KW-0067">ATP-binding</keyword>
<dbReference type="Pfam" id="PF24621">
    <property type="entry name" value="DHQS_C"/>
    <property type="match status" value="1"/>
</dbReference>
<keyword evidence="15" id="KW-0521">NADP</keyword>
<evidence type="ECO:0000256" key="5">
    <source>
        <dbReference type="ARBA" id="ARBA00009349"/>
    </source>
</evidence>
<dbReference type="GO" id="GO:0004765">
    <property type="term" value="F:shikimate kinase activity"/>
    <property type="evidence" value="ECO:0007669"/>
    <property type="project" value="UniProtKB-EC"/>
</dbReference>
<keyword evidence="18" id="KW-0456">Lyase</keyword>
<dbReference type="GO" id="GO:0003866">
    <property type="term" value="F:3-phosphoshikimate 1-carboxyvinyltransferase activity"/>
    <property type="evidence" value="ECO:0007669"/>
    <property type="project" value="UniProtKB-EC"/>
</dbReference>
<evidence type="ECO:0000256" key="17">
    <source>
        <dbReference type="ARBA" id="ARBA00023141"/>
    </source>
</evidence>
<dbReference type="InterPro" id="IPR056179">
    <property type="entry name" value="DHQS_C"/>
</dbReference>
<dbReference type="InterPro" id="IPR016037">
    <property type="entry name" value="DHQ_synth_AroB"/>
</dbReference>
<dbReference type="Gene3D" id="1.20.1090.10">
    <property type="entry name" value="Dehydroquinate synthase-like - alpha domain"/>
    <property type="match status" value="1"/>
</dbReference>
<dbReference type="CDD" id="cd00502">
    <property type="entry name" value="DHQase_I"/>
    <property type="match status" value="1"/>
</dbReference>
<dbReference type="HAMAP" id="MF_00210">
    <property type="entry name" value="EPSP_synth"/>
    <property type="match status" value="1"/>
</dbReference>
<dbReference type="SUPFAM" id="SSF56796">
    <property type="entry name" value="Dehydroquinate synthase-like"/>
    <property type="match status" value="1"/>
</dbReference>
<proteinExistence type="inferred from homology"/>
<dbReference type="UniPathway" id="UPA00053">
    <property type="reaction ID" value="UER00088"/>
</dbReference>
<evidence type="ECO:0000259" key="24">
    <source>
        <dbReference type="Pfam" id="PF01761"/>
    </source>
</evidence>
<dbReference type="SUPFAM" id="SSF55205">
    <property type="entry name" value="EPT/RTPC-like"/>
    <property type="match status" value="1"/>
</dbReference>
<dbReference type="Pfam" id="PF18317">
    <property type="entry name" value="SDH_C"/>
    <property type="match status" value="1"/>
</dbReference>
<comment type="caution">
    <text evidence="28">The sequence shown here is derived from an EMBL/GenBank/DDBJ whole genome shotgun (WGS) entry which is preliminary data.</text>
</comment>
<feature type="domain" description="3-dehydroquinate synthase N-terminal" evidence="24">
    <location>
        <begin position="93"/>
        <end position="204"/>
    </location>
</feature>
<dbReference type="Pfam" id="PF01202">
    <property type="entry name" value="SKI"/>
    <property type="match status" value="1"/>
</dbReference>
<comment type="similarity">
    <text evidence="6">Belongs to the EPSP synthase family.</text>
</comment>
<dbReference type="NCBIfam" id="TIGR01356">
    <property type="entry name" value="aroA"/>
    <property type="match status" value="1"/>
</dbReference>
<dbReference type="InterPro" id="IPR008289">
    <property type="entry name" value="Pentafunct_AroM"/>
</dbReference>
<dbReference type="Gene3D" id="3.40.50.720">
    <property type="entry name" value="NAD(P)-binding Rossmann-like Domain"/>
    <property type="match status" value="1"/>
</dbReference>
<dbReference type="PANTHER" id="PTHR21090:SF5">
    <property type="entry name" value="PENTAFUNCTIONAL AROM POLYPEPTIDE"/>
    <property type="match status" value="1"/>
</dbReference>
<dbReference type="GO" id="GO:0008652">
    <property type="term" value="P:amino acid biosynthetic process"/>
    <property type="evidence" value="ECO:0007669"/>
    <property type="project" value="UniProtKB-KW"/>
</dbReference>
<dbReference type="GO" id="GO:0005737">
    <property type="term" value="C:cytoplasm"/>
    <property type="evidence" value="ECO:0007669"/>
    <property type="project" value="InterPro"/>
</dbReference>
<evidence type="ECO:0000313" key="29">
    <source>
        <dbReference type="Proteomes" id="UP000237144"/>
    </source>
</evidence>
<dbReference type="InterPro" id="IPR001381">
    <property type="entry name" value="DHquinase_I"/>
</dbReference>
<dbReference type="Pfam" id="PF08501">
    <property type="entry name" value="Shikimate_dh_N"/>
    <property type="match status" value="1"/>
</dbReference>
<gene>
    <name evidence="28" type="ORF">BMF94_3251</name>
</gene>
<dbReference type="Pfam" id="PF00275">
    <property type="entry name" value="EPSP_synthase"/>
    <property type="match status" value="1"/>
</dbReference>
<comment type="similarity">
    <text evidence="5">In the N-terminal section; belongs to the shikimate kinase family.</text>
</comment>
<dbReference type="NCBIfam" id="TIGR01093">
    <property type="entry name" value="aroD"/>
    <property type="match status" value="1"/>
</dbReference>
<keyword evidence="16 28" id="KW-0560">Oxidoreductase</keyword>
<dbReference type="SUPFAM" id="SSF51569">
    <property type="entry name" value="Aldolase"/>
    <property type="match status" value="1"/>
</dbReference>
<dbReference type="PROSITE" id="PS01128">
    <property type="entry name" value="SHIKIMATE_KINASE"/>
    <property type="match status" value="1"/>
</dbReference>
<evidence type="ECO:0000259" key="25">
    <source>
        <dbReference type="Pfam" id="PF08501"/>
    </source>
</evidence>
<dbReference type="GO" id="GO:0046872">
    <property type="term" value="F:metal ion binding"/>
    <property type="evidence" value="ECO:0007669"/>
    <property type="project" value="UniProtKB-KW"/>
</dbReference>
<protein>
    <submittedName>
        <fullName evidence="28">Putative Shikimate dehydrogenase, or putative Shikimate kinase</fullName>
        <ecNumber evidence="28">1.1.1.25</ecNumber>
        <ecNumber evidence="28">2.7.1.71</ecNumber>
    </submittedName>
</protein>
<dbReference type="InterPro" id="IPR041121">
    <property type="entry name" value="SDH_C"/>
</dbReference>
<evidence type="ECO:0000256" key="12">
    <source>
        <dbReference type="ARBA" id="ARBA00022777"/>
    </source>
</evidence>
<evidence type="ECO:0000256" key="19">
    <source>
        <dbReference type="ARBA" id="ARBA00023268"/>
    </source>
</evidence>
<dbReference type="InterPro" id="IPR030960">
    <property type="entry name" value="DHQS/DOIS_N"/>
</dbReference>
<keyword evidence="10" id="KW-0479">Metal-binding</keyword>
<dbReference type="FunFam" id="3.40.50.1970:FF:000007">
    <property type="entry name" value="Pentafunctional AROM polypeptide"/>
    <property type="match status" value="1"/>
</dbReference>
<dbReference type="InterPro" id="IPR010110">
    <property type="entry name" value="Shikimate_DH_AroM-type"/>
</dbReference>
<evidence type="ECO:0000256" key="9">
    <source>
        <dbReference type="ARBA" id="ARBA00022679"/>
    </source>
</evidence>
<dbReference type="GO" id="GO:0005524">
    <property type="term" value="F:ATP binding"/>
    <property type="evidence" value="ECO:0007669"/>
    <property type="project" value="UniProtKB-KW"/>
</dbReference>
<dbReference type="CDD" id="cd01556">
    <property type="entry name" value="EPSP_synthase"/>
    <property type="match status" value="1"/>
</dbReference>
<evidence type="ECO:0000256" key="20">
    <source>
        <dbReference type="ARBA" id="ARBA00044633"/>
    </source>
</evidence>
<dbReference type="GO" id="GO:0009423">
    <property type="term" value="P:chorismate biosynthetic process"/>
    <property type="evidence" value="ECO:0007669"/>
    <property type="project" value="UniProtKB-UniPathway"/>
</dbReference>
<dbReference type="Pfam" id="PF01488">
    <property type="entry name" value="Shikimate_DH"/>
    <property type="match status" value="1"/>
</dbReference>
<dbReference type="PRINTS" id="PR01100">
    <property type="entry name" value="SHIKIMTKNASE"/>
</dbReference>
<organism evidence="28 29">
    <name type="scientific">Rhodotorula taiwanensis</name>
    <dbReference type="NCBI Taxonomy" id="741276"/>
    <lineage>
        <taxon>Eukaryota</taxon>
        <taxon>Fungi</taxon>
        <taxon>Dikarya</taxon>
        <taxon>Basidiomycota</taxon>
        <taxon>Pucciniomycotina</taxon>
        <taxon>Microbotryomycetes</taxon>
        <taxon>Sporidiobolales</taxon>
        <taxon>Sporidiobolaceae</taxon>
        <taxon>Rhodotorula</taxon>
    </lineage>
</organism>
<evidence type="ECO:0000256" key="11">
    <source>
        <dbReference type="ARBA" id="ARBA00022741"/>
    </source>
</evidence>
<feature type="domain" description="Enolpyruvate transferase" evidence="22">
    <location>
        <begin position="429"/>
        <end position="875"/>
    </location>
</feature>
<keyword evidence="11" id="KW-0547">Nucleotide-binding</keyword>
<evidence type="ECO:0000256" key="4">
    <source>
        <dbReference type="ARBA" id="ARBA00006477"/>
    </source>
</evidence>
<dbReference type="Proteomes" id="UP000237144">
    <property type="component" value="Unassembled WGS sequence"/>
</dbReference>
<evidence type="ECO:0000256" key="10">
    <source>
        <dbReference type="ARBA" id="ARBA00022723"/>
    </source>
</evidence>
<dbReference type="EMBL" id="PJQD01000035">
    <property type="protein sequence ID" value="POY73713.1"/>
    <property type="molecule type" value="Genomic_DNA"/>
</dbReference>
<feature type="domain" description="Shikimate dehydrogenase substrate binding N-terminal" evidence="25">
    <location>
        <begin position="1361"/>
        <end position="1442"/>
    </location>
</feature>
<keyword evidence="29" id="KW-1185">Reference proteome</keyword>
<evidence type="ECO:0000259" key="26">
    <source>
        <dbReference type="Pfam" id="PF18317"/>
    </source>
</evidence>
<evidence type="ECO:0000259" key="22">
    <source>
        <dbReference type="Pfam" id="PF00275"/>
    </source>
</evidence>
<dbReference type="PIRSF" id="PIRSF000514">
    <property type="entry name" value="Pentafunct_AroM"/>
    <property type="match status" value="1"/>
</dbReference>
<dbReference type="InterPro" id="IPR036968">
    <property type="entry name" value="Enolpyruvate_Tfrase_sf"/>
</dbReference>
<feature type="domain" description="3-dehydroquinate synthase C-terminal" evidence="27">
    <location>
        <begin position="206"/>
        <end position="379"/>
    </location>
</feature>
<comment type="pathway">
    <text evidence="2">Metabolic intermediate biosynthesis; chorismate biosynthesis; chorismate from D-erythrose 4-phosphate and phosphoenolpyruvate: step 6/7.</text>
</comment>
<feature type="domain" description="SDH C-terminal" evidence="26">
    <location>
        <begin position="1610"/>
        <end position="1640"/>
    </location>
</feature>
<dbReference type="CDD" id="cd01065">
    <property type="entry name" value="NAD_bind_Shikimate_DH"/>
    <property type="match status" value="1"/>
</dbReference>
<keyword evidence="7" id="KW-0963">Cytoplasm</keyword>
<dbReference type="Gene3D" id="3.65.10.10">
    <property type="entry name" value="Enolpyruvate transferase domain"/>
    <property type="match status" value="2"/>
</dbReference>
<dbReference type="InterPro" id="IPR031322">
    <property type="entry name" value="Shikimate/glucono_kinase"/>
</dbReference>
<dbReference type="CDD" id="cd08195">
    <property type="entry name" value="DHQS"/>
    <property type="match status" value="1"/>
</dbReference>
<dbReference type="FunFam" id="3.65.10.10:FF:000007">
    <property type="entry name" value="Pentafunctional AROM polypeptide"/>
    <property type="match status" value="1"/>
</dbReference>
<dbReference type="OrthoDB" id="197068at2759"/>
<keyword evidence="9 28" id="KW-0808">Transferase</keyword>
<dbReference type="EC" id="1.1.1.25" evidence="28"/>
<dbReference type="STRING" id="741276.A0A2S5BAB4"/>
<dbReference type="InterPro" id="IPR036291">
    <property type="entry name" value="NAD(P)-bd_dom_sf"/>
</dbReference>
<dbReference type="SUPFAM" id="SSF52540">
    <property type="entry name" value="P-loop containing nucleoside triphosphate hydrolases"/>
    <property type="match status" value="1"/>
</dbReference>
<dbReference type="PANTHER" id="PTHR21090">
    <property type="entry name" value="AROM/DEHYDROQUINATE SYNTHASE"/>
    <property type="match status" value="1"/>
</dbReference>
<dbReference type="InterPro" id="IPR027417">
    <property type="entry name" value="P-loop_NTPase"/>
</dbReference>
<keyword evidence="13" id="KW-0862">Zinc</keyword>
<keyword evidence="17" id="KW-0057">Aromatic amino acid biosynthesis</keyword>
<evidence type="ECO:0000256" key="3">
    <source>
        <dbReference type="ARBA" id="ARBA00004842"/>
    </source>
</evidence>
<dbReference type="FunFam" id="1.20.1090.10:FF:000007">
    <property type="entry name" value="Pentafunctional AROM polypeptide"/>
    <property type="match status" value="1"/>
</dbReference>
<dbReference type="InterPro" id="IPR000623">
    <property type="entry name" value="Shikimate_kinase/TSH1"/>
</dbReference>
<comment type="cofactor">
    <cofactor evidence="1">
        <name>Zn(2+)</name>
        <dbReference type="ChEBI" id="CHEBI:29105"/>
    </cofactor>
</comment>
<dbReference type="PROSITE" id="PS00885">
    <property type="entry name" value="EPSP_SYNTHASE_2"/>
    <property type="match status" value="1"/>
</dbReference>
<keyword evidence="12 28" id="KW-0418">Kinase</keyword>
<dbReference type="InterPro" id="IPR013785">
    <property type="entry name" value="Aldolase_TIM"/>
</dbReference>
<sequence>ERFELTDTTIAPQARTETAVDKVAILGSESIHCGFHLIPYIVETVLTTLQSSTYVLFTDSHLAPLYLDEFASAFEKAIAQLPAESRPRWITNVIPPGEQSKSRRTKAELEDFLLSHRCTRDTVVLALGGGVIGDLVGFVAATFMRGIRFCQIPTTLLAMVDSAVGGKTAIDTPLGKNLIGAFHQPSYIFIDASFLESLPRREFVNGMAEVIKTAAIWDEHEFAKLESGVAEIHAAVTGASTRESFAGRTLESRSAAQSLLLSVIRASIATKAHIVTVDEKETGLRNLVNFGHTIGHAIEAVMTPEVLHGECVAVGMVLEAEVARSLGALGNAAVGRLTRCIKAHGLPVSVDDPLFRKSAKSARLNVETLLDIMRVDKKNSGNVKKIVLLSRIGKTFEERATGVKDDVIARVLAPAVRVFPGPPTNKVFELATPGSKSISNRALVLAALGNGTCKLGNLLHSDDTQVMMAALHEMRGAEFAWEDNGELLIVKGNGGKLSPPKDDKELYLGNAGTAARFLTTVCALVQPEGQQRHTVITGNARMKQRPIGPLVDALRSNGTSVDYLESEAALPLKIVATEQGFRGGKIQLAASVSSQYVSSILLCAPYAREEVVLELTGGVVISQPYIDMTIAMMKAFGITVERLSGEDGKLLDVYRIPRGTYSNPATYNIESDASSATYPLAMAAMTGTTCTIHNIGSASLQGDARFAKDVLEPMGCKVIQTESETTVTGPPVGQLRALGFVDMEPMTDAFLTASALAAVATLPPLEGRLQDAQQPLNSTRIGGIANQRVKECNRIDAMRTQLAKFGVETNELEDGIEVFGIKPEQLRPGVSVHCFDDHRVAMAFSVLAACPGAHGAVLEEKRCVEKTWPSWWDDLSRKIGVEVVGVELDDSPVASTSAAIPRHSTDASILVLGMRGAGKTHISRIGAASLGWPVLDADEMFVTEYGQSAKDFVNSRGGDWKEFRLAETQILKKIISEYGKGHVVSLGGGVVETEENRELLRAYGHGGGPIVHIIRDIDDIVSYLNSEPSRPSLGEDLHVIYQRRKPWFHELSNFELTNLITGKPKTVKAGKTATANGFVISHTTLKGAEDEVSRFFRFMTGFDTNHVQLLSERATYFLCLTLPSYTDSHPALDSFDELIAGVDALELRVDLLSADGKAPTAPQVPEYDYVARQLAALRQRSTLPIIFTVRTASQGGMCPDEAQEAIFELMKLGVKAGCEYVDMEVRWPSARIRDFVGIKQSTKIIASWHDFAGGLRWTSQEATDRYNAAHAVGDIVKIVSKANAVTDNLDMLRFREKHQDGKPLITLNIGNEGRLSRVLNPVFSPVSHPTISVSAPGQLSFAEVQQALHLLGKMPARKLYLFGSPIQHSKSPLIHNSAFQKLGLPYNYGLIETTEVNDAIKQAIRAPDFGGASVTIPLKLDIIPLLDEVSEHARLIGAVNTIVPVQEGEAVRLIGDNTDWLGLLELINQNVSSDNERTDTSTALVLGAGGTCRAAVYALHKAGFKTIYLFNRTRPNADKIVESFPREYNIIPLTSLDSFPGEHPLAIISTIPAQGTATHHVQNAEAGVVVPDSVLSREDGGVLIDVAYKPKVTPLIDLAERTSGWTGVPGIQMLLEQGFWQSSMWTSRRPPKELIRKVVMAEYDREN</sequence>
<dbReference type="SUPFAM" id="SSF51735">
    <property type="entry name" value="NAD(P)-binding Rossmann-fold domains"/>
    <property type="match status" value="1"/>
</dbReference>
<dbReference type="Gene3D" id="3.40.50.10860">
    <property type="entry name" value="Leucine Dehydrogenase, chain A, domain 1"/>
    <property type="match status" value="1"/>
</dbReference>
<dbReference type="PROSITE" id="PS00104">
    <property type="entry name" value="EPSP_SYNTHASE_1"/>
    <property type="match status" value="1"/>
</dbReference>
<dbReference type="Gene3D" id="3.20.20.70">
    <property type="entry name" value="Aldolase class I"/>
    <property type="match status" value="1"/>
</dbReference>
<dbReference type="InterPro" id="IPR013792">
    <property type="entry name" value="RNA3'P_cycl/enolpyr_Trfase_a/b"/>
</dbReference>
<evidence type="ECO:0000259" key="23">
    <source>
        <dbReference type="Pfam" id="PF01488"/>
    </source>
</evidence>
<evidence type="ECO:0000256" key="8">
    <source>
        <dbReference type="ARBA" id="ARBA00022605"/>
    </source>
</evidence>
<comment type="similarity">
    <text evidence="4">In the 2nd section; belongs to the type-I 3-dehydroquinase family.</text>
</comment>
<dbReference type="Gene3D" id="3.40.50.1970">
    <property type="match status" value="1"/>
</dbReference>
<reference evidence="28 29" key="1">
    <citation type="journal article" date="2018" name="Front. Microbiol.">
        <title>Prospects for Fungal Bioremediation of Acidic Radioactive Waste Sites: Characterization and Genome Sequence of Rhodotorula taiwanensis MD1149.</title>
        <authorList>
            <person name="Tkavc R."/>
            <person name="Matrosova V.Y."/>
            <person name="Grichenko O.E."/>
            <person name="Gostincar C."/>
            <person name="Volpe R.P."/>
            <person name="Klimenkova P."/>
            <person name="Gaidamakova E.K."/>
            <person name="Zhou C.E."/>
            <person name="Stewart B.J."/>
            <person name="Lyman M.G."/>
            <person name="Malfatti S.A."/>
            <person name="Rubinfeld B."/>
            <person name="Courtot M."/>
            <person name="Singh J."/>
            <person name="Dalgard C.L."/>
            <person name="Hamilton T."/>
            <person name="Frey K.G."/>
            <person name="Gunde-Cimerman N."/>
            <person name="Dugan L."/>
            <person name="Daly M.J."/>
        </authorList>
    </citation>
    <scope>NUCLEOTIDE SEQUENCE [LARGE SCALE GENOMIC DNA]</scope>
    <source>
        <strain evidence="28 29">MD1149</strain>
    </source>
</reference>
<dbReference type="SUPFAM" id="SSF53223">
    <property type="entry name" value="Aminoacid dehydrogenase-like, N-terminal domain"/>
    <property type="match status" value="1"/>
</dbReference>
<evidence type="ECO:0000256" key="2">
    <source>
        <dbReference type="ARBA" id="ARBA00004811"/>
    </source>
</evidence>
<dbReference type="InterPro" id="IPR006151">
    <property type="entry name" value="Shikm_DH/Glu-tRNA_Rdtase"/>
</dbReference>
<dbReference type="Pfam" id="PF01761">
    <property type="entry name" value="DHQ_synthase"/>
    <property type="match status" value="1"/>
</dbReference>
<accession>A0A2S5BAB4</accession>
<dbReference type="NCBIfam" id="TIGR01357">
    <property type="entry name" value="aroB"/>
    <property type="match status" value="1"/>
</dbReference>
<evidence type="ECO:0000256" key="16">
    <source>
        <dbReference type="ARBA" id="ARBA00023002"/>
    </source>
</evidence>
<dbReference type="NCBIfam" id="TIGR01809">
    <property type="entry name" value="Shik-DH-AROM"/>
    <property type="match status" value="1"/>
</dbReference>
<dbReference type="InterPro" id="IPR023000">
    <property type="entry name" value="Shikimate_kinase_CS"/>
</dbReference>
<evidence type="ECO:0000256" key="15">
    <source>
        <dbReference type="ARBA" id="ARBA00022857"/>
    </source>
</evidence>
<comment type="pathway">
    <text evidence="3">Metabolic intermediate biosynthesis; chorismate biosynthesis; chorismate from D-erythrose 4-phosphate and phosphoenolpyruvate: step 5/7.</text>
</comment>
<dbReference type="EC" id="2.7.1.71" evidence="28"/>
<evidence type="ECO:0000256" key="6">
    <source>
        <dbReference type="ARBA" id="ARBA00009948"/>
    </source>
</evidence>
<dbReference type="FunFam" id="3.20.20.70:FF:000135">
    <property type="entry name" value="Pentafunctional AROM polypeptide"/>
    <property type="match status" value="1"/>
</dbReference>
<name>A0A2S5BAB4_9BASI</name>
<dbReference type="GO" id="GO:0009073">
    <property type="term" value="P:aromatic amino acid family biosynthetic process"/>
    <property type="evidence" value="ECO:0007669"/>
    <property type="project" value="UniProtKB-KW"/>
</dbReference>
<evidence type="ECO:0000256" key="13">
    <source>
        <dbReference type="ARBA" id="ARBA00022833"/>
    </source>
</evidence>
<dbReference type="HAMAP" id="MF_00109">
    <property type="entry name" value="Shikimate_kinase"/>
    <property type="match status" value="1"/>
</dbReference>
<evidence type="ECO:0000313" key="28">
    <source>
        <dbReference type="EMBL" id="POY73713.1"/>
    </source>
</evidence>
<comment type="catalytic activity">
    <reaction evidence="21">
        <text>shikimate + ATP = 3-phosphoshikimate + ADP + H(+)</text>
        <dbReference type="Rhea" id="RHEA:13121"/>
        <dbReference type="ChEBI" id="CHEBI:15378"/>
        <dbReference type="ChEBI" id="CHEBI:30616"/>
        <dbReference type="ChEBI" id="CHEBI:36208"/>
        <dbReference type="ChEBI" id="CHEBI:145989"/>
        <dbReference type="ChEBI" id="CHEBI:456216"/>
        <dbReference type="EC" id="2.7.1.71"/>
    </reaction>
</comment>
<dbReference type="GO" id="GO:0004764">
    <property type="term" value="F:shikimate 3-dehydrogenase (NADP+) activity"/>
    <property type="evidence" value="ECO:0007669"/>
    <property type="project" value="UniProtKB-EC"/>
</dbReference>
<dbReference type="GO" id="GO:0003856">
    <property type="term" value="F:3-dehydroquinate synthase activity"/>
    <property type="evidence" value="ECO:0007669"/>
    <property type="project" value="InterPro"/>
</dbReference>
<dbReference type="InterPro" id="IPR013708">
    <property type="entry name" value="Shikimate_DH-bd_N"/>
</dbReference>
<evidence type="ECO:0000259" key="27">
    <source>
        <dbReference type="Pfam" id="PF24621"/>
    </source>
</evidence>
<dbReference type="Gene3D" id="3.40.50.300">
    <property type="entry name" value="P-loop containing nucleotide triphosphate hydrolases"/>
    <property type="match status" value="1"/>
</dbReference>
<comment type="catalytic activity">
    <reaction evidence="20">
        <text>3-phosphoshikimate + phosphoenolpyruvate = 5-O-(1-carboxyvinyl)-3-phosphoshikimate + phosphate</text>
        <dbReference type="Rhea" id="RHEA:21256"/>
        <dbReference type="ChEBI" id="CHEBI:43474"/>
        <dbReference type="ChEBI" id="CHEBI:57701"/>
        <dbReference type="ChEBI" id="CHEBI:58702"/>
        <dbReference type="ChEBI" id="CHEBI:145989"/>
        <dbReference type="EC" id="2.5.1.19"/>
    </reaction>
    <physiologicalReaction direction="left-to-right" evidence="20">
        <dbReference type="Rhea" id="RHEA:21257"/>
    </physiologicalReaction>
</comment>
<dbReference type="InterPro" id="IPR023193">
    <property type="entry name" value="EPSP_synthase_CS"/>
</dbReference>